<accession>A0A2P4Q479</accession>
<name>A0A2P4Q479_RHIID</name>
<reference evidence="1 2" key="1">
    <citation type="journal article" date="2013" name="Proc. Natl. Acad. Sci. U.S.A.">
        <title>Genome of an arbuscular mycorrhizal fungus provides insight into the oldest plant symbiosis.</title>
        <authorList>
            <person name="Tisserant E."/>
            <person name="Malbreil M."/>
            <person name="Kuo A."/>
            <person name="Kohler A."/>
            <person name="Symeonidi A."/>
            <person name="Balestrini R."/>
            <person name="Charron P."/>
            <person name="Duensing N."/>
            <person name="Frei Dit Frey N."/>
            <person name="Gianinazzi-Pearson V."/>
            <person name="Gilbert L.B."/>
            <person name="Handa Y."/>
            <person name="Herr J.R."/>
            <person name="Hijri M."/>
            <person name="Koul R."/>
            <person name="Kawaguchi M."/>
            <person name="Krajinski F."/>
            <person name="Lammers P.J."/>
            <person name="Masclaux F.G."/>
            <person name="Murat C."/>
            <person name="Morin E."/>
            <person name="Ndikumana S."/>
            <person name="Pagni M."/>
            <person name="Petitpierre D."/>
            <person name="Requena N."/>
            <person name="Rosikiewicz P."/>
            <person name="Riley R."/>
            <person name="Saito K."/>
            <person name="San Clemente H."/>
            <person name="Shapiro H."/>
            <person name="van Tuinen D."/>
            <person name="Becard G."/>
            <person name="Bonfante P."/>
            <person name="Paszkowski U."/>
            <person name="Shachar-Hill Y.Y."/>
            <person name="Tuskan G.A."/>
            <person name="Young P.W."/>
            <person name="Sanders I.R."/>
            <person name="Henrissat B."/>
            <person name="Rensing S.A."/>
            <person name="Grigoriev I.V."/>
            <person name="Corradi N."/>
            <person name="Roux C."/>
            <person name="Martin F."/>
        </authorList>
    </citation>
    <scope>NUCLEOTIDE SEQUENCE [LARGE SCALE GENOMIC DNA]</scope>
    <source>
        <strain evidence="1 2">DAOM 197198</strain>
    </source>
</reference>
<gene>
    <name evidence="1" type="ORF">GLOIN_2v1595057</name>
</gene>
<keyword evidence="2" id="KW-1185">Reference proteome</keyword>
<dbReference type="Proteomes" id="UP000018888">
    <property type="component" value="Unassembled WGS sequence"/>
</dbReference>
<sequence>MVLIYANTAVIFQCLLPKPFNPLNSSPFQYSKKFLSILYYICVCCHCCYNSIGS</sequence>
<dbReference type="AlphaFoldDB" id="A0A2P4Q479"/>
<protein>
    <submittedName>
        <fullName evidence="1">Uncharacterized protein</fullName>
    </submittedName>
</protein>
<proteinExistence type="predicted"/>
<reference evidence="1 2" key="2">
    <citation type="journal article" date="2018" name="New Phytol.">
        <title>High intraspecific genome diversity in the model arbuscular mycorrhizal symbiont Rhizophagus irregularis.</title>
        <authorList>
            <person name="Chen E.C.H."/>
            <person name="Morin E."/>
            <person name="Beaudet D."/>
            <person name="Noel J."/>
            <person name="Yildirir G."/>
            <person name="Ndikumana S."/>
            <person name="Charron P."/>
            <person name="St-Onge C."/>
            <person name="Giorgi J."/>
            <person name="Kruger M."/>
            <person name="Marton T."/>
            <person name="Ropars J."/>
            <person name="Grigoriev I.V."/>
            <person name="Hainaut M."/>
            <person name="Henrissat B."/>
            <person name="Roux C."/>
            <person name="Martin F."/>
            <person name="Corradi N."/>
        </authorList>
    </citation>
    <scope>NUCLEOTIDE SEQUENCE [LARGE SCALE GENOMIC DNA]</scope>
    <source>
        <strain evidence="1 2">DAOM 197198</strain>
    </source>
</reference>
<comment type="caution">
    <text evidence="1">The sequence shown here is derived from an EMBL/GenBank/DDBJ whole genome shotgun (WGS) entry which is preliminary data.</text>
</comment>
<evidence type="ECO:0000313" key="1">
    <source>
        <dbReference type="EMBL" id="POG72426.1"/>
    </source>
</evidence>
<dbReference type="EMBL" id="AUPC02000095">
    <property type="protein sequence ID" value="POG72426.1"/>
    <property type="molecule type" value="Genomic_DNA"/>
</dbReference>
<evidence type="ECO:0000313" key="2">
    <source>
        <dbReference type="Proteomes" id="UP000018888"/>
    </source>
</evidence>
<organism evidence="1 2">
    <name type="scientific">Rhizophagus irregularis (strain DAOM 181602 / DAOM 197198 / MUCL 43194)</name>
    <name type="common">Arbuscular mycorrhizal fungus</name>
    <name type="synonym">Glomus intraradices</name>
    <dbReference type="NCBI Taxonomy" id="747089"/>
    <lineage>
        <taxon>Eukaryota</taxon>
        <taxon>Fungi</taxon>
        <taxon>Fungi incertae sedis</taxon>
        <taxon>Mucoromycota</taxon>
        <taxon>Glomeromycotina</taxon>
        <taxon>Glomeromycetes</taxon>
        <taxon>Glomerales</taxon>
        <taxon>Glomeraceae</taxon>
        <taxon>Rhizophagus</taxon>
    </lineage>
</organism>